<accession>A0A7I7RB10</accession>
<protein>
    <submittedName>
        <fullName evidence="1">Uncharacterized protein</fullName>
    </submittedName>
</protein>
<dbReference type="AlphaFoldDB" id="A0A7I7RB10"/>
<proteinExistence type="predicted"/>
<dbReference type="Proteomes" id="UP000192320">
    <property type="component" value="Unassembled WGS sequence"/>
</dbReference>
<keyword evidence="2" id="KW-1185">Reference proteome</keyword>
<dbReference type="PANTHER" id="PTHR38479:SF2">
    <property type="entry name" value="WINGED HELIX DNA-BINDING DOMAIN-CONTAINING PROTEIN"/>
    <property type="match status" value="1"/>
</dbReference>
<dbReference type="PANTHER" id="PTHR38479">
    <property type="entry name" value="LMO0824 PROTEIN"/>
    <property type="match status" value="1"/>
</dbReference>
<sequence length="393" mass="42630">MRTFNVAERRNRLARRHFLACDTAAESITTIASALVGLHSSDPATPYLSLWARRPGFSVADLNDALYETRSLVKHLAMRRTVWVVDVADLPAVQAAASERVAGAEQRRLIADVAKAGVADDGHEWLTRASAAVLAHLDEHGPTSSSALRAALPALAGTYDPAPGKPYGGPTHLAPRALIVLGAQGHILRGPNEGGWTSSRPKWATASSWLGEVGTPMTAEPAQAALIRTWLHTFGPATGEDIRWWFGSTKTAVRKALSEIGAVDVDLHGTPGYVLPDDLEPEPECEPWGALLPGLDVTTMGWYQRDWYLGEHRGQVFDNYGNAGPTAWWEGRIVGGWYQNAAAEVQLQLLEDPGQDARSVLEKRARELTEWLDGVRVPPRFPSPLVKASNAGR</sequence>
<name>A0A7I7RB10_9MYCO</name>
<organism evidence="1 2">
    <name type="scientific">Mycolicibacter minnesotensis</name>
    <dbReference type="NCBI Taxonomy" id="1118379"/>
    <lineage>
        <taxon>Bacteria</taxon>
        <taxon>Bacillati</taxon>
        <taxon>Actinomycetota</taxon>
        <taxon>Actinomycetes</taxon>
        <taxon>Mycobacteriales</taxon>
        <taxon>Mycobacteriaceae</taxon>
        <taxon>Mycolicibacter</taxon>
    </lineage>
</organism>
<reference evidence="1 2" key="1">
    <citation type="submission" date="2017-02" db="EMBL/GenBank/DDBJ databases">
        <title>The new phylogeny of genus Mycobacterium.</title>
        <authorList>
            <person name="Tortoli E."/>
            <person name="Trovato A."/>
            <person name="Cirillo D.M."/>
        </authorList>
    </citation>
    <scope>NUCLEOTIDE SEQUENCE [LARGE SCALE GENOMIC DNA]</scope>
    <source>
        <strain evidence="1 2">DSM 45633</strain>
    </source>
</reference>
<dbReference type="EMBL" id="MVHZ01000007">
    <property type="protein sequence ID" value="ORB01285.1"/>
    <property type="molecule type" value="Genomic_DNA"/>
</dbReference>
<dbReference type="OrthoDB" id="9148135at2"/>
<dbReference type="Pfam" id="PF06224">
    <property type="entry name" value="AlkZ-like"/>
    <property type="match status" value="1"/>
</dbReference>
<evidence type="ECO:0000313" key="1">
    <source>
        <dbReference type="EMBL" id="ORB01285.1"/>
    </source>
</evidence>
<evidence type="ECO:0000313" key="2">
    <source>
        <dbReference type="Proteomes" id="UP000192320"/>
    </source>
</evidence>
<dbReference type="InterPro" id="IPR009351">
    <property type="entry name" value="AlkZ-like"/>
</dbReference>
<dbReference type="RefSeq" id="WP_083025043.1">
    <property type="nucleotide sequence ID" value="NZ_AP022589.1"/>
</dbReference>
<comment type="caution">
    <text evidence="1">The sequence shown here is derived from an EMBL/GenBank/DDBJ whole genome shotgun (WGS) entry which is preliminary data.</text>
</comment>
<gene>
    <name evidence="1" type="ORF">BST33_08820</name>
</gene>